<keyword evidence="8 13" id="KW-0378">Hydrolase</keyword>
<comment type="function">
    <text evidence="1 13">Converts 2,5-diamino-6-(ribosylamino)-4(3h)-pyrimidinone 5'-phosphate into 5-amino-6-(ribosylamino)-2,4(1h,3h)-pyrimidinedione 5'-phosphate.</text>
</comment>
<sequence>MPLDEYFMARALKLAELGCYTTDPNPRVGCVIVKDQQIIAEGWHQRAGQPHAEANALAMTPDVTGATAYVTLEPCSHFGKTPPCCDALINAGIKRVVAAMQDPNPLVQGQGLARLAAAGIEVVTGVLASEAQRLNRGFINRMTKNRPFVTSKLAMSLDGRTASAAGDSQWITSAQARADVQHLRAASSAILTGINTLLADNPRLTARVNVPVQQPLRVILDSQLRTPINAQIVQQPGRTLVLTHVAESEKIQALTDKGFEIHQLPLSGQHLELSAVMSFLATQACNNVLIEAGPILNGALLANNLIDELIIYLAPCLLGDGGRGLFHLPNLLTMADKKNLRLIDTRQVGPDLRLTFSPE</sequence>
<accession>A0A0F3IMV3</accession>
<comment type="catalytic activity">
    <reaction evidence="13">
        <text>5-amino-6-(5-phospho-D-ribitylamino)uracil + NADP(+) = 5-amino-6-(5-phospho-D-ribosylamino)uracil + NADPH + H(+)</text>
        <dbReference type="Rhea" id="RHEA:17845"/>
        <dbReference type="ChEBI" id="CHEBI:15378"/>
        <dbReference type="ChEBI" id="CHEBI:57783"/>
        <dbReference type="ChEBI" id="CHEBI:58349"/>
        <dbReference type="ChEBI" id="CHEBI:58421"/>
        <dbReference type="ChEBI" id="CHEBI:58453"/>
        <dbReference type="EC" id="1.1.1.193"/>
    </reaction>
</comment>
<keyword evidence="11 13" id="KW-0560">Oxidoreductase</keyword>
<dbReference type="GO" id="GO:0046872">
    <property type="term" value="F:metal ion binding"/>
    <property type="evidence" value="ECO:0007669"/>
    <property type="project" value="UniProtKB-KW"/>
</dbReference>
<feature type="binding site" evidence="15">
    <location>
        <position position="291"/>
    </location>
    <ligand>
        <name>substrate</name>
    </ligand>
</feature>
<dbReference type="InterPro" id="IPR016193">
    <property type="entry name" value="Cytidine_deaminase-like"/>
</dbReference>
<dbReference type="UniPathway" id="UPA00275">
    <property type="reaction ID" value="UER00401"/>
</dbReference>
<dbReference type="PATRIC" id="fig|1632867.3.peg.5435"/>
<comment type="caution">
    <text evidence="18">The sequence shown here is derived from an EMBL/GenBank/DDBJ whole genome shotgun (WGS) entry which is preliminary data.</text>
</comment>
<evidence type="ECO:0000256" key="6">
    <source>
        <dbReference type="ARBA" id="ARBA00022619"/>
    </source>
</evidence>
<dbReference type="CDD" id="cd01284">
    <property type="entry name" value="Riboflavin_deaminase-reductase"/>
    <property type="match status" value="1"/>
</dbReference>
<keyword evidence="12" id="KW-0511">Multifunctional enzyme</keyword>
<protein>
    <recommendedName>
        <fullName evidence="13">Riboflavin biosynthesis protein RibD</fullName>
    </recommendedName>
    <domain>
        <recommendedName>
            <fullName evidence="13">Diaminohydroxyphosphoribosylaminopyrimidine deaminase</fullName>
            <shortName evidence="13">DRAP deaminase</shortName>
            <ecNumber evidence="13">3.5.4.26</ecNumber>
        </recommendedName>
        <alternativeName>
            <fullName evidence="13">Riboflavin-specific deaminase</fullName>
        </alternativeName>
    </domain>
    <domain>
        <recommendedName>
            <fullName evidence="13">5-amino-6-(5-phosphoribosylamino)uracil reductase</fullName>
            <ecNumber evidence="13">1.1.1.193</ecNumber>
        </recommendedName>
        <alternativeName>
            <fullName evidence="13">HTP reductase</fullName>
        </alternativeName>
    </domain>
</protein>
<keyword evidence="6 13" id="KW-0686">Riboflavin biosynthesis</keyword>
<keyword evidence="10 13" id="KW-0521">NADP</keyword>
<dbReference type="Proteomes" id="UP000033684">
    <property type="component" value="Unassembled WGS sequence"/>
</dbReference>
<dbReference type="PROSITE" id="PS51747">
    <property type="entry name" value="CYT_DCMP_DEAMINASES_2"/>
    <property type="match status" value="1"/>
</dbReference>
<dbReference type="Gene3D" id="3.40.140.10">
    <property type="entry name" value="Cytidine Deaminase, domain 2"/>
    <property type="match status" value="1"/>
</dbReference>
<dbReference type="Pfam" id="PF01872">
    <property type="entry name" value="RibD_C"/>
    <property type="match status" value="1"/>
</dbReference>
<keyword evidence="9 13" id="KW-0862">Zinc</keyword>
<feature type="binding site" evidence="15">
    <location>
        <position position="196"/>
    </location>
    <ligand>
        <name>NADP(+)</name>
        <dbReference type="ChEBI" id="CHEBI:58349"/>
    </ligand>
</feature>
<reference evidence="19" key="1">
    <citation type="submission" date="2015-03" db="EMBL/GenBank/DDBJ databases">
        <title>Draft genome sequence of a novel methanotroph (Sn10-6) isolated from flooded ricefield rhizosphere in India.</title>
        <authorList>
            <person name="Pandit P.S."/>
            <person name="Pore S.D."/>
            <person name="Arora P."/>
            <person name="Kapse N.G."/>
            <person name="Dhakephalkar P.K."/>
            <person name="Rahalkar M.C."/>
        </authorList>
    </citation>
    <scope>NUCLEOTIDE SEQUENCE [LARGE SCALE GENOMIC DNA]</scope>
    <source>
        <strain evidence="19">Sn10-6</strain>
    </source>
</reference>
<evidence type="ECO:0000256" key="15">
    <source>
        <dbReference type="PIRSR" id="PIRSR006769-2"/>
    </source>
</evidence>
<evidence type="ECO:0000256" key="12">
    <source>
        <dbReference type="ARBA" id="ARBA00023268"/>
    </source>
</evidence>
<gene>
    <name evidence="18" type="ORF">VZ94_08530</name>
</gene>
<dbReference type="GO" id="GO:0050661">
    <property type="term" value="F:NADP binding"/>
    <property type="evidence" value="ECO:0007669"/>
    <property type="project" value="InterPro"/>
</dbReference>
<feature type="binding site" evidence="15">
    <location>
        <position position="154"/>
    </location>
    <ligand>
        <name>NADP(+)</name>
        <dbReference type="ChEBI" id="CHEBI:58349"/>
    </ligand>
</feature>
<dbReference type="PANTHER" id="PTHR38011:SF7">
    <property type="entry name" value="2,5-DIAMINO-6-RIBOSYLAMINO-4(3H)-PYRIMIDINONE 5'-PHOSPHATE REDUCTASE"/>
    <property type="match status" value="1"/>
</dbReference>
<evidence type="ECO:0000256" key="5">
    <source>
        <dbReference type="ARBA" id="ARBA00007417"/>
    </source>
</evidence>
<evidence type="ECO:0000256" key="9">
    <source>
        <dbReference type="ARBA" id="ARBA00022833"/>
    </source>
</evidence>
<feature type="binding site" evidence="15">
    <location>
        <position position="168"/>
    </location>
    <ligand>
        <name>substrate</name>
    </ligand>
</feature>
<dbReference type="Pfam" id="PF00383">
    <property type="entry name" value="dCMP_cyt_deam_1"/>
    <property type="match status" value="1"/>
</dbReference>
<dbReference type="EC" id="3.5.4.26" evidence="13"/>
<feature type="binding site" evidence="15">
    <location>
        <position position="200"/>
    </location>
    <ligand>
        <name>NADP(+)</name>
        <dbReference type="ChEBI" id="CHEBI:58349"/>
    </ligand>
</feature>
<dbReference type="InterPro" id="IPR002734">
    <property type="entry name" value="RibDG_C"/>
</dbReference>
<feature type="binding site" evidence="15">
    <location>
        <position position="204"/>
    </location>
    <ligand>
        <name>substrate</name>
    </ligand>
</feature>
<keyword evidence="7 13" id="KW-0479">Metal-binding</keyword>
<feature type="binding site" evidence="16">
    <location>
        <position position="75"/>
    </location>
    <ligand>
        <name>Zn(2+)</name>
        <dbReference type="ChEBI" id="CHEBI:29105"/>
        <note>catalytic</note>
    </ligand>
</feature>
<dbReference type="PANTHER" id="PTHR38011">
    <property type="entry name" value="DIHYDROFOLATE REDUCTASE FAMILY PROTEIN (AFU_ORTHOLOGUE AFUA_8G06820)"/>
    <property type="match status" value="1"/>
</dbReference>
<evidence type="ECO:0000256" key="3">
    <source>
        <dbReference type="ARBA" id="ARBA00004910"/>
    </source>
</evidence>
<dbReference type="EMBL" id="LAJX01000081">
    <property type="protein sequence ID" value="KJV06874.1"/>
    <property type="molecule type" value="Genomic_DNA"/>
</dbReference>
<evidence type="ECO:0000256" key="13">
    <source>
        <dbReference type="PIRNR" id="PIRNR006769"/>
    </source>
</evidence>
<evidence type="ECO:0000256" key="11">
    <source>
        <dbReference type="ARBA" id="ARBA00023002"/>
    </source>
</evidence>
<feature type="binding site" evidence="15">
    <location>
        <begin position="293"/>
        <end position="299"/>
    </location>
    <ligand>
        <name>NADP(+)</name>
        <dbReference type="ChEBI" id="CHEBI:58349"/>
    </ligand>
</feature>
<dbReference type="NCBIfam" id="TIGR00326">
    <property type="entry name" value="eubact_ribD"/>
    <property type="match status" value="1"/>
</dbReference>
<dbReference type="GO" id="GO:0008703">
    <property type="term" value="F:5-amino-6-(5-phosphoribosylamino)uracil reductase activity"/>
    <property type="evidence" value="ECO:0007669"/>
    <property type="project" value="UniProtKB-EC"/>
</dbReference>
<feature type="binding site" evidence="15">
    <location>
        <position position="170"/>
    </location>
    <ligand>
        <name>NADP(+)</name>
        <dbReference type="ChEBI" id="CHEBI:58349"/>
    </ligand>
</feature>
<evidence type="ECO:0000256" key="16">
    <source>
        <dbReference type="PIRSR" id="PIRSR006769-3"/>
    </source>
</evidence>
<evidence type="ECO:0000256" key="8">
    <source>
        <dbReference type="ARBA" id="ARBA00022801"/>
    </source>
</evidence>
<comment type="cofactor">
    <cofactor evidence="13 16">
        <name>Zn(2+)</name>
        <dbReference type="ChEBI" id="CHEBI:29105"/>
    </cofactor>
    <text evidence="13 16">Binds 1 zinc ion.</text>
</comment>
<comment type="pathway">
    <text evidence="2 13">Cofactor biosynthesis; riboflavin biosynthesis; 5-amino-6-(D-ribitylamino)uracil from GTP: step 2/4.</text>
</comment>
<dbReference type="NCBIfam" id="TIGR00227">
    <property type="entry name" value="ribD_Cterm"/>
    <property type="match status" value="1"/>
</dbReference>
<dbReference type="Gene3D" id="3.40.430.10">
    <property type="entry name" value="Dihydrofolate Reductase, subunit A"/>
    <property type="match status" value="1"/>
</dbReference>
<proteinExistence type="inferred from homology"/>
<dbReference type="SUPFAM" id="SSF53927">
    <property type="entry name" value="Cytidine deaminase-like"/>
    <property type="match status" value="1"/>
</dbReference>
<dbReference type="FunFam" id="3.40.140.10:FF:000025">
    <property type="entry name" value="Riboflavin biosynthesis protein RibD"/>
    <property type="match status" value="1"/>
</dbReference>
<evidence type="ECO:0000256" key="7">
    <source>
        <dbReference type="ARBA" id="ARBA00022723"/>
    </source>
</evidence>
<dbReference type="RefSeq" id="WP_045778903.1">
    <property type="nucleotide sequence ID" value="NZ_LAJX01000081.1"/>
</dbReference>
<feature type="binding site" evidence="15">
    <location>
        <position position="222"/>
    </location>
    <ligand>
        <name>NADP(+)</name>
        <dbReference type="ChEBI" id="CHEBI:58349"/>
    </ligand>
</feature>
<dbReference type="AlphaFoldDB" id="A0A0F3IMV3"/>
<dbReference type="InterPro" id="IPR050765">
    <property type="entry name" value="Riboflavin_Biosynth_HTPR"/>
</dbReference>
<feature type="domain" description="CMP/dCMP-type deaminase" evidence="17">
    <location>
        <begin position="2"/>
        <end position="123"/>
    </location>
</feature>
<evidence type="ECO:0000259" key="17">
    <source>
        <dbReference type="PROSITE" id="PS51747"/>
    </source>
</evidence>
<dbReference type="PIRSF" id="PIRSF006769">
    <property type="entry name" value="RibD"/>
    <property type="match status" value="1"/>
</dbReference>
<evidence type="ECO:0000256" key="10">
    <source>
        <dbReference type="ARBA" id="ARBA00022857"/>
    </source>
</evidence>
<dbReference type="InterPro" id="IPR011549">
    <property type="entry name" value="RibD_C"/>
</dbReference>
<evidence type="ECO:0000313" key="18">
    <source>
        <dbReference type="EMBL" id="KJV06874.1"/>
    </source>
</evidence>
<dbReference type="InterPro" id="IPR004794">
    <property type="entry name" value="Eubact_RibD"/>
</dbReference>
<dbReference type="EC" id="1.1.1.193" evidence="13"/>
<name>A0A0F3IMV3_9GAMM</name>
<dbReference type="OrthoDB" id="9800865at2"/>
<feature type="binding site" evidence="16">
    <location>
        <position position="84"/>
    </location>
    <ligand>
        <name>Zn(2+)</name>
        <dbReference type="ChEBI" id="CHEBI:29105"/>
        <note>catalytic</note>
    </ligand>
</feature>
<evidence type="ECO:0000256" key="2">
    <source>
        <dbReference type="ARBA" id="ARBA00004882"/>
    </source>
</evidence>
<dbReference type="GO" id="GO:0009231">
    <property type="term" value="P:riboflavin biosynthetic process"/>
    <property type="evidence" value="ECO:0007669"/>
    <property type="project" value="UniProtKB-UniPathway"/>
</dbReference>
<feature type="active site" description="Proton donor" evidence="14">
    <location>
        <position position="53"/>
    </location>
</feature>
<comment type="catalytic activity">
    <reaction evidence="13">
        <text>2,5-diamino-6-hydroxy-4-(5-phosphoribosylamino)-pyrimidine + H2O + H(+) = 5-amino-6-(5-phospho-D-ribosylamino)uracil + NH4(+)</text>
        <dbReference type="Rhea" id="RHEA:21868"/>
        <dbReference type="ChEBI" id="CHEBI:15377"/>
        <dbReference type="ChEBI" id="CHEBI:15378"/>
        <dbReference type="ChEBI" id="CHEBI:28938"/>
        <dbReference type="ChEBI" id="CHEBI:58453"/>
        <dbReference type="ChEBI" id="CHEBI:58614"/>
        <dbReference type="EC" id="3.5.4.26"/>
    </reaction>
</comment>
<evidence type="ECO:0000256" key="1">
    <source>
        <dbReference type="ARBA" id="ARBA00002151"/>
    </source>
</evidence>
<dbReference type="SUPFAM" id="SSF53597">
    <property type="entry name" value="Dihydrofolate reductase-like"/>
    <property type="match status" value="1"/>
</dbReference>
<dbReference type="GO" id="GO:0008835">
    <property type="term" value="F:diaminohydroxyphosphoribosylaminopyrimidine deaminase activity"/>
    <property type="evidence" value="ECO:0007669"/>
    <property type="project" value="UniProtKB-EC"/>
</dbReference>
<feature type="binding site" evidence="16">
    <location>
        <position position="51"/>
    </location>
    <ligand>
        <name>Zn(2+)</name>
        <dbReference type="ChEBI" id="CHEBI:29105"/>
        <note>catalytic</note>
    </ligand>
</feature>
<dbReference type="InterPro" id="IPR002125">
    <property type="entry name" value="CMP_dCMP_dom"/>
</dbReference>
<comment type="similarity">
    <text evidence="4 13">In the N-terminal section; belongs to the cytidine and deoxycytidylate deaminase family.</text>
</comment>
<dbReference type="InterPro" id="IPR024072">
    <property type="entry name" value="DHFR-like_dom_sf"/>
</dbReference>
<reference evidence="18 19" key="2">
    <citation type="journal article" date="2016" name="Microb. Ecol.">
        <title>Genome Characteristics of a Novel Type I Methanotroph (Sn10-6) Isolated from a Flooded Indian Rice Field.</title>
        <authorList>
            <person name="Rahalkar M.C."/>
            <person name="Pandit P.S."/>
            <person name="Dhakephalkar P.K."/>
            <person name="Pore S."/>
            <person name="Arora P."/>
            <person name="Kapse N."/>
        </authorList>
    </citation>
    <scope>NUCLEOTIDE SEQUENCE [LARGE SCALE GENOMIC DNA]</scope>
    <source>
        <strain evidence="18 19">Sn10-6</strain>
    </source>
</reference>
<keyword evidence="19" id="KW-1185">Reference proteome</keyword>
<feature type="binding site" evidence="15">
    <location>
        <position position="207"/>
    </location>
    <ligand>
        <name>substrate</name>
    </ligand>
</feature>
<evidence type="ECO:0000256" key="14">
    <source>
        <dbReference type="PIRSR" id="PIRSR006769-1"/>
    </source>
</evidence>
<comment type="similarity">
    <text evidence="5 13">In the C-terminal section; belongs to the HTP reductase family.</text>
</comment>
<comment type="pathway">
    <text evidence="3 13">Cofactor biosynthesis; riboflavin biosynthesis; 5-amino-6-(D-ribitylamino)uracil from GTP: step 3/4.</text>
</comment>
<evidence type="ECO:0000256" key="4">
    <source>
        <dbReference type="ARBA" id="ARBA00005259"/>
    </source>
</evidence>
<feature type="binding site" evidence="15">
    <location>
        <position position="184"/>
    </location>
    <ligand>
        <name>substrate</name>
    </ligand>
</feature>
<evidence type="ECO:0000313" key="19">
    <source>
        <dbReference type="Proteomes" id="UP000033684"/>
    </source>
</evidence>
<organism evidence="18 19">
    <name type="scientific">Methylocucumis oryzae</name>
    <dbReference type="NCBI Taxonomy" id="1632867"/>
    <lineage>
        <taxon>Bacteria</taxon>
        <taxon>Pseudomonadati</taxon>
        <taxon>Pseudomonadota</taxon>
        <taxon>Gammaproteobacteria</taxon>
        <taxon>Methylococcales</taxon>
        <taxon>Methylococcaceae</taxon>
        <taxon>Methylocucumis</taxon>
    </lineage>
</organism>